<dbReference type="SUPFAM" id="SSF51735">
    <property type="entry name" value="NAD(P)-binding Rossmann-fold domains"/>
    <property type="match status" value="1"/>
</dbReference>
<dbReference type="PRINTS" id="PR00081">
    <property type="entry name" value="GDHRDH"/>
</dbReference>
<dbReference type="PANTHER" id="PTHR44196">
    <property type="entry name" value="DEHYDROGENASE/REDUCTASE SDR FAMILY MEMBER 7B"/>
    <property type="match status" value="1"/>
</dbReference>
<dbReference type="RefSeq" id="XP_069225834.1">
    <property type="nucleotide sequence ID" value="XM_069377209.1"/>
</dbReference>
<dbReference type="Proteomes" id="UP000803884">
    <property type="component" value="Unassembled WGS sequence"/>
</dbReference>
<reference evidence="3 4" key="1">
    <citation type="journal article" date="2020" name="Microbiol. Resour. Announc.">
        <title>Draft Genome Sequence of a Cladosporium Species Isolated from the Mesophotic Ascidian Didemnum maculosum.</title>
        <authorList>
            <person name="Gioti A."/>
            <person name="Siaperas R."/>
            <person name="Nikolaivits E."/>
            <person name="Le Goff G."/>
            <person name="Ouazzani J."/>
            <person name="Kotoulas G."/>
            <person name="Topakas E."/>
        </authorList>
    </citation>
    <scope>NUCLEOTIDE SEQUENCE [LARGE SCALE GENOMIC DNA]</scope>
    <source>
        <strain evidence="3 4">TM138-S3</strain>
    </source>
</reference>
<evidence type="ECO:0000313" key="4">
    <source>
        <dbReference type="Proteomes" id="UP000803884"/>
    </source>
</evidence>
<gene>
    <name evidence="3" type="ORF">WHR41_08605</name>
</gene>
<name>A0AB34KG20_9PEZI</name>
<comment type="similarity">
    <text evidence="1">Belongs to the short-chain dehydrogenases/reductases (SDR) family.</text>
</comment>
<dbReference type="InterPro" id="IPR002347">
    <property type="entry name" value="SDR_fam"/>
</dbReference>
<dbReference type="Gene3D" id="3.40.50.720">
    <property type="entry name" value="NAD(P)-binding Rossmann-like Domain"/>
    <property type="match status" value="1"/>
</dbReference>
<dbReference type="EMBL" id="JAAQHG020000045">
    <property type="protein sequence ID" value="KAL1582727.1"/>
    <property type="molecule type" value="Genomic_DNA"/>
</dbReference>
<dbReference type="AlphaFoldDB" id="A0AB34KG20"/>
<dbReference type="CDD" id="cd05233">
    <property type="entry name" value="SDR_c"/>
    <property type="match status" value="1"/>
</dbReference>
<evidence type="ECO:0000313" key="3">
    <source>
        <dbReference type="EMBL" id="KAL1582727.1"/>
    </source>
</evidence>
<evidence type="ECO:0000256" key="2">
    <source>
        <dbReference type="ARBA" id="ARBA00023002"/>
    </source>
</evidence>
<keyword evidence="4" id="KW-1185">Reference proteome</keyword>
<dbReference type="InterPro" id="IPR036291">
    <property type="entry name" value="NAD(P)-bd_dom_sf"/>
</dbReference>
<proteinExistence type="inferred from homology"/>
<dbReference type="GO" id="GO:0016020">
    <property type="term" value="C:membrane"/>
    <property type="evidence" value="ECO:0007669"/>
    <property type="project" value="TreeGrafter"/>
</dbReference>
<comment type="caution">
    <text evidence="3">The sequence shown here is derived from an EMBL/GenBank/DDBJ whole genome shotgun (WGS) entry which is preliminary data.</text>
</comment>
<organism evidence="3 4">
    <name type="scientific">Cladosporium halotolerans</name>
    <dbReference type="NCBI Taxonomy" id="1052096"/>
    <lineage>
        <taxon>Eukaryota</taxon>
        <taxon>Fungi</taxon>
        <taxon>Dikarya</taxon>
        <taxon>Ascomycota</taxon>
        <taxon>Pezizomycotina</taxon>
        <taxon>Dothideomycetes</taxon>
        <taxon>Dothideomycetidae</taxon>
        <taxon>Cladosporiales</taxon>
        <taxon>Cladosporiaceae</taxon>
        <taxon>Cladosporium</taxon>
    </lineage>
</organism>
<accession>A0AB34KG20</accession>
<dbReference type="GO" id="GO:0016491">
    <property type="term" value="F:oxidoreductase activity"/>
    <property type="evidence" value="ECO:0007669"/>
    <property type="project" value="UniProtKB-KW"/>
</dbReference>
<dbReference type="Pfam" id="PF00106">
    <property type="entry name" value="adh_short"/>
    <property type="match status" value="1"/>
</dbReference>
<evidence type="ECO:0000256" key="1">
    <source>
        <dbReference type="ARBA" id="ARBA00006484"/>
    </source>
</evidence>
<protein>
    <submittedName>
        <fullName evidence="3">Uncharacterized protein</fullName>
    </submittedName>
</protein>
<sequence>MAGPAPFPAFTELWHTDTYSTIDPKRPELSVNGKKVVITGGAAGIGRGISQAFVDAGAASIAILGRRADKLQETETALQASSKTIKVTTYVVDVVDEAAVKEAADHIGAWDILVSNAGYMPEMVSVIDSDVSEWWKGFEINVKGSFNVCHSFLPKRNPQAALISISAGSLHIPTPYQCNGSGYNASKFAALKFFEILAAENPDLHVVSMHPGVVDTDMFRKGSMRPPSMDTVELGSHFAVWLCSEEAKFLRGRMVWCNWDVEEMKAKAGRILSGPLLTSTVEGWGSP</sequence>
<keyword evidence="2" id="KW-0560">Oxidoreductase</keyword>
<dbReference type="PANTHER" id="PTHR44196:SF1">
    <property type="entry name" value="DEHYDROGENASE_REDUCTASE SDR FAMILY MEMBER 7B"/>
    <property type="match status" value="1"/>
</dbReference>
<dbReference type="GeneID" id="96010047"/>